<protein>
    <submittedName>
        <fullName evidence="2">Uncharacterized protein</fullName>
    </submittedName>
</protein>
<dbReference type="AlphaFoldDB" id="A0A812DTL4"/>
<name>A0A812DTL4_ACAPH</name>
<dbReference type="EMBL" id="CAHIKZ030004156">
    <property type="protein sequence ID" value="CAE1308166.1"/>
    <property type="molecule type" value="Genomic_DNA"/>
</dbReference>
<accession>A0A812DTL4</accession>
<comment type="caution">
    <text evidence="2">The sequence shown here is derived from an EMBL/GenBank/DDBJ whole genome shotgun (WGS) entry which is preliminary data.</text>
</comment>
<evidence type="ECO:0000313" key="2">
    <source>
        <dbReference type="EMBL" id="CAE1308166.1"/>
    </source>
</evidence>
<feature type="transmembrane region" description="Helical" evidence="1">
    <location>
        <begin position="105"/>
        <end position="124"/>
    </location>
</feature>
<feature type="transmembrane region" description="Helical" evidence="1">
    <location>
        <begin position="155"/>
        <end position="176"/>
    </location>
</feature>
<dbReference type="Proteomes" id="UP000597762">
    <property type="component" value="Unassembled WGS sequence"/>
</dbReference>
<evidence type="ECO:0000313" key="3">
    <source>
        <dbReference type="Proteomes" id="UP000597762"/>
    </source>
</evidence>
<organism evidence="2 3">
    <name type="scientific">Acanthosepion pharaonis</name>
    <name type="common">Pharaoh cuttlefish</name>
    <name type="synonym">Sepia pharaonis</name>
    <dbReference type="NCBI Taxonomy" id="158019"/>
    <lineage>
        <taxon>Eukaryota</taxon>
        <taxon>Metazoa</taxon>
        <taxon>Spiralia</taxon>
        <taxon>Lophotrochozoa</taxon>
        <taxon>Mollusca</taxon>
        <taxon>Cephalopoda</taxon>
        <taxon>Coleoidea</taxon>
        <taxon>Decapodiformes</taxon>
        <taxon>Sepiida</taxon>
        <taxon>Sepiina</taxon>
        <taxon>Sepiidae</taxon>
        <taxon>Acanthosepion</taxon>
    </lineage>
</organism>
<keyword evidence="1" id="KW-0812">Transmembrane</keyword>
<proteinExistence type="predicted"/>
<sequence length="200" mass="22041">MVADAVVAAVTKTISHTTSAKMAPTHSSPLYTKTTIFIDILTTTIATFVLLFTVADIHLIKNPLPSRLAIIAANPCQLFPTAILSRPIHFQRISPSAVPIDAATLISLTFTNILTFLLLIATIAKRDFSSFSDISFLSFFFFCSFISSLFKFSLIVSFCFLSLLFTSFPFLLLSFFHSLHLLRLDNLSLFSLSLSSLSLS</sequence>
<feature type="transmembrane region" description="Helical" evidence="1">
    <location>
        <begin position="36"/>
        <end position="55"/>
    </location>
</feature>
<evidence type="ECO:0000256" key="1">
    <source>
        <dbReference type="SAM" id="Phobius"/>
    </source>
</evidence>
<keyword evidence="1" id="KW-0472">Membrane</keyword>
<keyword evidence="1" id="KW-1133">Transmembrane helix</keyword>
<gene>
    <name evidence="2" type="ORF">SPHA_60051</name>
</gene>
<reference evidence="2" key="1">
    <citation type="submission" date="2021-01" db="EMBL/GenBank/DDBJ databases">
        <authorList>
            <person name="Li R."/>
            <person name="Bekaert M."/>
        </authorList>
    </citation>
    <scope>NUCLEOTIDE SEQUENCE</scope>
    <source>
        <strain evidence="2">Farmed</strain>
    </source>
</reference>
<feature type="transmembrane region" description="Helical" evidence="1">
    <location>
        <begin position="131"/>
        <end position="149"/>
    </location>
</feature>
<keyword evidence="3" id="KW-1185">Reference proteome</keyword>